<evidence type="ECO:0000313" key="2">
    <source>
        <dbReference type="Proteomes" id="UP000063308"/>
    </source>
</evidence>
<dbReference type="AlphaFoldDB" id="A0A0E3VSR7"/>
<reference evidence="1 2" key="1">
    <citation type="submission" date="2014-11" db="EMBL/GenBank/DDBJ databases">
        <title>Symbiosis island explosion on the genome of extra-slow-growing strains of soybean bradyrhizobia with massive insertion sequences.</title>
        <authorList>
            <person name="Iida T."/>
            <person name="Minamisawa K."/>
        </authorList>
    </citation>
    <scope>NUCLEOTIDE SEQUENCE [LARGE SCALE GENOMIC DNA]</scope>
    <source>
        <strain evidence="1 2">NK6</strain>
    </source>
</reference>
<dbReference type="EMBL" id="AP014685">
    <property type="protein sequence ID" value="BAR54380.1"/>
    <property type="molecule type" value="Genomic_DNA"/>
</dbReference>
<sequence length="86" mass="9452">MHVNKVHAVFTITRVAKDLGEDEDWLWDVASGMDTEDGVIWVYGIGDDQVMAFTDFGIENLTQLIRMHKEDPNSSSGGIGEPLSAA</sequence>
<accession>A0A0E3VSR7</accession>
<proteinExistence type="predicted"/>
<protein>
    <submittedName>
        <fullName evidence="1">Uncharacterized protein</fullName>
    </submittedName>
</protein>
<name>A0A0E3VSR7_9BRAD</name>
<dbReference type="Proteomes" id="UP000063308">
    <property type="component" value="Chromosome"/>
</dbReference>
<evidence type="ECO:0000313" key="1">
    <source>
        <dbReference type="EMBL" id="BAR54380.1"/>
    </source>
</evidence>
<gene>
    <name evidence="1" type="ORF">NK6_1195</name>
</gene>
<organism evidence="1 2">
    <name type="scientific">Bradyrhizobium diazoefficiens</name>
    <dbReference type="NCBI Taxonomy" id="1355477"/>
    <lineage>
        <taxon>Bacteria</taxon>
        <taxon>Pseudomonadati</taxon>
        <taxon>Pseudomonadota</taxon>
        <taxon>Alphaproteobacteria</taxon>
        <taxon>Hyphomicrobiales</taxon>
        <taxon>Nitrobacteraceae</taxon>
        <taxon>Bradyrhizobium</taxon>
    </lineage>
</organism>